<comment type="catalytic activity">
    <reaction evidence="9">
        <text>myo-inositol(out) + H(+)(out) = myo-inositol(in) + H(+)(in)</text>
        <dbReference type="Rhea" id="RHEA:60364"/>
        <dbReference type="ChEBI" id="CHEBI:15378"/>
        <dbReference type="ChEBI" id="CHEBI:17268"/>
    </reaction>
</comment>
<dbReference type="NCBIfam" id="TIGR00879">
    <property type="entry name" value="SP"/>
    <property type="match status" value="1"/>
</dbReference>
<dbReference type="InterPro" id="IPR003663">
    <property type="entry name" value="Sugar/inositol_transpt"/>
</dbReference>
<feature type="transmembrane region" description="Helical" evidence="12">
    <location>
        <begin position="394"/>
        <end position="417"/>
    </location>
</feature>
<dbReference type="PANTHER" id="PTHR48022:SF34">
    <property type="entry name" value="MAJOR FACILITATOR SUPERFAMILY (MFS) PROFILE DOMAIN-CONTAINING PROTEIN-RELATED"/>
    <property type="match status" value="1"/>
</dbReference>
<keyword evidence="4 12" id="KW-0812">Transmembrane</keyword>
<dbReference type="PANTHER" id="PTHR48022">
    <property type="entry name" value="PLASTIDIC GLUCOSE TRANSPORTER 4"/>
    <property type="match status" value="1"/>
</dbReference>
<proteinExistence type="inferred from homology"/>
<keyword evidence="6 12" id="KW-1133">Transmembrane helix</keyword>
<dbReference type="InterPro" id="IPR005828">
    <property type="entry name" value="MFS_sugar_transport-like"/>
</dbReference>
<keyword evidence="3 10" id="KW-0813">Transport</keyword>
<feature type="transmembrane region" description="Helical" evidence="12">
    <location>
        <begin position="459"/>
        <end position="479"/>
    </location>
</feature>
<evidence type="ECO:0000256" key="7">
    <source>
        <dbReference type="ARBA" id="ARBA00023136"/>
    </source>
</evidence>
<sequence>MRNFFKYQDTSPYPAPPEVYNKRVWLMMLSASMSAGMFGYDGAFLGGTLSLPSFKHTFGLVDSAGALKLAALSSHIVSTFQAGCFFGTLSTYPLVERVGMRYCFFLASFLFVLGSILQTVSTGQLSLIYIGRALTGLAIGNAYLLGPAYVALNSPPAIRGKMVGLLECVYQGFQVIGFWINFGVNKHMSPHSNSQWRVPVGFQILPGTLLALLMFFQPEAPRWLINKGRVEEGIRNLCYLRNLPADHPYIQFELQQIQDQIKSEHDAGHNDSFLSKLKEAFGPNNRTRLFLGFATMLLQNASGINALNYYSAQLIRNVGFSGTSVSLLATGVYGLEKAFVTLIFMSFFVDTIGRRKALLIGSIGAASGMLYLGIYTNVSHSFTRKPPKDAGSGFALAAIYWYTFWYAMSWNGIPFMFCAEVFPSRIRMLCMTMTTCMQWLAQFAIVYSLPYMVLKIKGYTFVFFAACTFFSFIFTLFLMPETKGVQLEDMDILFNIKGTAFRKNREFRRIIAERAQDRLEAETPGSLVFRSSTNVKGVDSSSSLDGKQEAIMSTHDVKHSDQA</sequence>
<evidence type="ECO:0000313" key="15">
    <source>
        <dbReference type="Proteomes" id="UP000324022"/>
    </source>
</evidence>
<name>A0A5C3E3K8_9BASI</name>
<evidence type="ECO:0000256" key="10">
    <source>
        <dbReference type="RuleBase" id="RU003346"/>
    </source>
</evidence>
<dbReference type="Pfam" id="PF00083">
    <property type="entry name" value="Sugar_tr"/>
    <property type="match status" value="1"/>
</dbReference>
<keyword evidence="7 12" id="KW-0472">Membrane</keyword>
<feature type="compositionally biased region" description="Polar residues" evidence="11">
    <location>
        <begin position="535"/>
        <end position="545"/>
    </location>
</feature>
<evidence type="ECO:0000256" key="11">
    <source>
        <dbReference type="SAM" id="MobiDB-lite"/>
    </source>
</evidence>
<feature type="transmembrane region" description="Helical" evidence="12">
    <location>
        <begin position="429"/>
        <end position="453"/>
    </location>
</feature>
<reference evidence="14 15" key="1">
    <citation type="submission" date="2018-03" db="EMBL/GenBank/DDBJ databases">
        <authorList>
            <person name="Guldener U."/>
        </authorList>
    </citation>
    <scope>NUCLEOTIDE SEQUENCE [LARGE SCALE GENOMIC DNA]</scope>
    <source>
        <strain evidence="14 15">NBRC100155</strain>
    </source>
</reference>
<dbReference type="GO" id="GO:0005351">
    <property type="term" value="F:carbohydrate:proton symporter activity"/>
    <property type="evidence" value="ECO:0007669"/>
    <property type="project" value="TreeGrafter"/>
</dbReference>
<feature type="transmembrane region" description="Helical" evidence="12">
    <location>
        <begin position="102"/>
        <end position="121"/>
    </location>
</feature>
<feature type="transmembrane region" description="Helical" evidence="12">
    <location>
        <begin position="327"/>
        <end position="349"/>
    </location>
</feature>
<evidence type="ECO:0000313" key="14">
    <source>
        <dbReference type="EMBL" id="SPO25294.1"/>
    </source>
</evidence>
<organism evidence="14 15">
    <name type="scientific">Ustilago trichophora</name>
    <dbReference type="NCBI Taxonomy" id="86804"/>
    <lineage>
        <taxon>Eukaryota</taxon>
        <taxon>Fungi</taxon>
        <taxon>Dikarya</taxon>
        <taxon>Basidiomycota</taxon>
        <taxon>Ustilaginomycotina</taxon>
        <taxon>Ustilaginomycetes</taxon>
        <taxon>Ustilaginales</taxon>
        <taxon>Ustilaginaceae</taxon>
        <taxon>Ustilago</taxon>
    </lineage>
</organism>
<dbReference type="InterPro" id="IPR036259">
    <property type="entry name" value="MFS_trans_sf"/>
</dbReference>
<evidence type="ECO:0000256" key="8">
    <source>
        <dbReference type="ARBA" id="ARBA00043213"/>
    </source>
</evidence>
<comment type="subcellular location">
    <subcellularLocation>
        <location evidence="1">Membrane</location>
        <topology evidence="1">Multi-pass membrane protein</topology>
    </subcellularLocation>
</comment>
<comment type="similarity">
    <text evidence="2 10">Belongs to the major facilitator superfamily. Sugar transporter (TC 2.A.1.1) family.</text>
</comment>
<protein>
    <recommendedName>
        <fullName evidence="8">Quinate transporter</fullName>
    </recommendedName>
</protein>
<evidence type="ECO:0000256" key="5">
    <source>
        <dbReference type="ARBA" id="ARBA00022911"/>
    </source>
</evidence>
<evidence type="ECO:0000256" key="12">
    <source>
        <dbReference type="SAM" id="Phobius"/>
    </source>
</evidence>
<dbReference type="Gene3D" id="1.20.1250.20">
    <property type="entry name" value="MFS general substrate transporter like domains"/>
    <property type="match status" value="2"/>
</dbReference>
<dbReference type="PRINTS" id="PR00171">
    <property type="entry name" value="SUGRTRNSPORT"/>
</dbReference>
<keyword evidence="15" id="KW-1185">Reference proteome</keyword>
<dbReference type="PROSITE" id="PS50850">
    <property type="entry name" value="MFS"/>
    <property type="match status" value="1"/>
</dbReference>
<dbReference type="Proteomes" id="UP000324022">
    <property type="component" value="Unassembled WGS sequence"/>
</dbReference>
<feature type="transmembrane region" description="Helical" evidence="12">
    <location>
        <begin position="164"/>
        <end position="184"/>
    </location>
</feature>
<evidence type="ECO:0000256" key="6">
    <source>
        <dbReference type="ARBA" id="ARBA00022989"/>
    </source>
</evidence>
<dbReference type="OrthoDB" id="508119at2759"/>
<dbReference type="EMBL" id="OOIN01000010">
    <property type="protein sequence ID" value="SPO25294.1"/>
    <property type="molecule type" value="Genomic_DNA"/>
</dbReference>
<feature type="transmembrane region" description="Helical" evidence="12">
    <location>
        <begin position="196"/>
        <end position="216"/>
    </location>
</feature>
<feature type="transmembrane region" description="Helical" evidence="12">
    <location>
        <begin position="356"/>
        <end position="374"/>
    </location>
</feature>
<evidence type="ECO:0000259" key="13">
    <source>
        <dbReference type="PROSITE" id="PS50850"/>
    </source>
</evidence>
<feature type="domain" description="Major facilitator superfamily (MFS) profile" evidence="13">
    <location>
        <begin position="27"/>
        <end position="483"/>
    </location>
</feature>
<accession>A0A5C3E3K8</accession>
<evidence type="ECO:0000256" key="9">
    <source>
        <dbReference type="ARBA" id="ARBA00049119"/>
    </source>
</evidence>
<dbReference type="InterPro" id="IPR050360">
    <property type="entry name" value="MFS_Sugar_Transporters"/>
</dbReference>
<feature type="region of interest" description="Disordered" evidence="11">
    <location>
        <begin position="535"/>
        <end position="563"/>
    </location>
</feature>
<feature type="transmembrane region" description="Helical" evidence="12">
    <location>
        <begin position="289"/>
        <end position="307"/>
    </location>
</feature>
<keyword evidence="5" id="KW-0672">Quinate metabolism</keyword>
<dbReference type="InterPro" id="IPR020846">
    <property type="entry name" value="MFS_dom"/>
</dbReference>
<evidence type="ECO:0000256" key="1">
    <source>
        <dbReference type="ARBA" id="ARBA00004141"/>
    </source>
</evidence>
<gene>
    <name evidence="14" type="ORF">UTRI_10090</name>
</gene>
<feature type="transmembrane region" description="Helical" evidence="12">
    <location>
        <begin position="24"/>
        <end position="49"/>
    </location>
</feature>
<dbReference type="AlphaFoldDB" id="A0A5C3E3K8"/>
<evidence type="ECO:0000256" key="3">
    <source>
        <dbReference type="ARBA" id="ARBA00022448"/>
    </source>
</evidence>
<dbReference type="SUPFAM" id="SSF103473">
    <property type="entry name" value="MFS general substrate transporter"/>
    <property type="match status" value="1"/>
</dbReference>
<evidence type="ECO:0000256" key="2">
    <source>
        <dbReference type="ARBA" id="ARBA00010992"/>
    </source>
</evidence>
<feature type="transmembrane region" description="Helical" evidence="12">
    <location>
        <begin position="127"/>
        <end position="152"/>
    </location>
</feature>
<dbReference type="GO" id="GO:0016020">
    <property type="term" value="C:membrane"/>
    <property type="evidence" value="ECO:0007669"/>
    <property type="project" value="UniProtKB-SubCell"/>
</dbReference>
<evidence type="ECO:0000256" key="4">
    <source>
        <dbReference type="ARBA" id="ARBA00022692"/>
    </source>
</evidence>